<dbReference type="GO" id="GO:0050519">
    <property type="term" value="F:holo-citrate lyase synthase activity"/>
    <property type="evidence" value="ECO:0007669"/>
    <property type="project" value="UniProtKB-EC"/>
</dbReference>
<accession>A0A9D9E7D0</accession>
<organism evidence="5 6">
    <name type="scientific">Candidatus Gallilactobacillus intestinavium</name>
    <dbReference type="NCBI Taxonomy" id="2840838"/>
    <lineage>
        <taxon>Bacteria</taxon>
        <taxon>Bacillati</taxon>
        <taxon>Bacillota</taxon>
        <taxon>Bacilli</taxon>
        <taxon>Lactobacillales</taxon>
        <taxon>Lactobacillaceae</taxon>
        <taxon>Lactobacillaceae incertae sedis</taxon>
        <taxon>Candidatus Gallilactobacillus</taxon>
    </lineage>
</organism>
<evidence type="ECO:0000313" key="5">
    <source>
        <dbReference type="EMBL" id="MBO8441296.1"/>
    </source>
</evidence>
<evidence type="ECO:0000256" key="2">
    <source>
        <dbReference type="ARBA" id="ARBA00022679"/>
    </source>
</evidence>
<dbReference type="NCBIfam" id="TIGR03124">
    <property type="entry name" value="citrate_citX"/>
    <property type="match status" value="1"/>
</dbReference>
<sequence>MNIFSNGKNQSIIDILNDKDERLKQQRDLLFNNQNDILICIKLNIPGPIKHNKAIQQIFTLGTNHLLKLLKQSGIVVKQEIYWHKDVGDTGFILLNTNDKNKIKRLTIDLEDYELYGRLFDVDVVYYSDNNVKSVSRTELNLPVRKCLLCERPAKECARSRKHSVQELQTKINELYGKMFN</sequence>
<keyword evidence="2 5" id="KW-0808">Transferase</keyword>
<keyword evidence="3 5" id="KW-0548">Nucleotidyltransferase</keyword>
<proteinExistence type="predicted"/>
<dbReference type="AlphaFoldDB" id="A0A9D9E7D0"/>
<evidence type="ECO:0000313" key="6">
    <source>
        <dbReference type="Proteomes" id="UP000823614"/>
    </source>
</evidence>
<reference evidence="5" key="1">
    <citation type="submission" date="2020-10" db="EMBL/GenBank/DDBJ databases">
        <authorList>
            <person name="Gilroy R."/>
        </authorList>
    </citation>
    <scope>NUCLEOTIDE SEQUENCE</scope>
    <source>
        <strain evidence="5">C6-149</strain>
    </source>
</reference>
<dbReference type="Proteomes" id="UP000823614">
    <property type="component" value="Unassembled WGS sequence"/>
</dbReference>
<evidence type="ECO:0000256" key="3">
    <source>
        <dbReference type="ARBA" id="ARBA00022695"/>
    </source>
</evidence>
<evidence type="ECO:0000256" key="1">
    <source>
        <dbReference type="ARBA" id="ARBA00012524"/>
    </source>
</evidence>
<dbReference type="EMBL" id="JADIMP010000048">
    <property type="protein sequence ID" value="MBO8441296.1"/>
    <property type="molecule type" value="Genomic_DNA"/>
</dbReference>
<name>A0A9D9E7D0_9LACO</name>
<dbReference type="GO" id="GO:0051191">
    <property type="term" value="P:prosthetic group biosynthetic process"/>
    <property type="evidence" value="ECO:0007669"/>
    <property type="project" value="InterPro"/>
</dbReference>
<comment type="catalytic activity">
    <reaction evidence="4">
        <text>apo-[citrate lyase ACP] + 2'-(5''-triphospho-alpha-D-ribosyl)-3'-dephospho-CoA = holo-[citrate lyase ACP] + diphosphate</text>
        <dbReference type="Rhea" id="RHEA:16333"/>
        <dbReference type="Rhea" id="RHEA-COMP:10157"/>
        <dbReference type="Rhea" id="RHEA-COMP:10158"/>
        <dbReference type="ChEBI" id="CHEBI:29999"/>
        <dbReference type="ChEBI" id="CHEBI:33019"/>
        <dbReference type="ChEBI" id="CHEBI:61378"/>
        <dbReference type="ChEBI" id="CHEBI:82683"/>
        <dbReference type="EC" id="2.7.7.61"/>
    </reaction>
</comment>
<dbReference type="GO" id="GO:0016829">
    <property type="term" value="F:lyase activity"/>
    <property type="evidence" value="ECO:0007669"/>
    <property type="project" value="UniProtKB-KW"/>
</dbReference>
<dbReference type="InterPro" id="IPR005551">
    <property type="entry name" value="CitX"/>
</dbReference>
<dbReference type="EC" id="2.7.7.61" evidence="1"/>
<comment type="caution">
    <text evidence="5">The sequence shown here is derived from an EMBL/GenBank/DDBJ whole genome shotgun (WGS) entry which is preliminary data.</text>
</comment>
<keyword evidence="5" id="KW-0456">Lyase</keyword>
<protein>
    <recommendedName>
        <fullName evidence="1">citrate lyase holo-[acyl-carrier protein] synthase</fullName>
        <ecNumber evidence="1">2.7.7.61</ecNumber>
    </recommendedName>
</protein>
<reference evidence="5" key="2">
    <citation type="journal article" date="2021" name="PeerJ">
        <title>Extensive microbial diversity within the chicken gut microbiome revealed by metagenomics and culture.</title>
        <authorList>
            <person name="Gilroy R."/>
            <person name="Ravi A."/>
            <person name="Getino M."/>
            <person name="Pursley I."/>
            <person name="Horton D.L."/>
            <person name="Alikhan N.F."/>
            <person name="Baker D."/>
            <person name="Gharbi K."/>
            <person name="Hall N."/>
            <person name="Watson M."/>
            <person name="Adriaenssens E.M."/>
            <person name="Foster-Nyarko E."/>
            <person name="Jarju S."/>
            <person name="Secka A."/>
            <person name="Antonio M."/>
            <person name="Oren A."/>
            <person name="Chaudhuri R.R."/>
            <person name="La Ragione R."/>
            <person name="Hildebrand F."/>
            <person name="Pallen M.J."/>
        </authorList>
    </citation>
    <scope>NUCLEOTIDE SEQUENCE</scope>
    <source>
        <strain evidence="5">C6-149</strain>
    </source>
</reference>
<evidence type="ECO:0000256" key="4">
    <source>
        <dbReference type="ARBA" id="ARBA00048574"/>
    </source>
</evidence>
<dbReference type="Pfam" id="PF03802">
    <property type="entry name" value="CitX"/>
    <property type="match status" value="1"/>
</dbReference>
<gene>
    <name evidence="5" type="primary">citX</name>
    <name evidence="5" type="ORF">IAA89_02490</name>
</gene>